<keyword evidence="1" id="KW-1133">Transmembrane helix</keyword>
<keyword evidence="1" id="KW-0812">Transmembrane</keyword>
<dbReference type="EMBL" id="UINC01174174">
    <property type="protein sequence ID" value="SVD80169.1"/>
    <property type="molecule type" value="Genomic_DNA"/>
</dbReference>
<protein>
    <submittedName>
        <fullName evidence="2">Uncharacterized protein</fullName>
    </submittedName>
</protein>
<proteinExistence type="predicted"/>
<feature type="transmembrane region" description="Helical" evidence="1">
    <location>
        <begin position="64"/>
        <end position="86"/>
    </location>
</feature>
<accession>A0A382YAZ9</accession>
<organism evidence="2">
    <name type="scientific">marine metagenome</name>
    <dbReference type="NCBI Taxonomy" id="408172"/>
    <lineage>
        <taxon>unclassified sequences</taxon>
        <taxon>metagenomes</taxon>
        <taxon>ecological metagenomes</taxon>
    </lineage>
</organism>
<evidence type="ECO:0000256" key="1">
    <source>
        <dbReference type="SAM" id="Phobius"/>
    </source>
</evidence>
<dbReference type="AlphaFoldDB" id="A0A382YAZ9"/>
<sequence>MRVFGFLPTRRTIFVRRNEGIKALQQPARAVEPSEDDTIVGELVDDSERPDMVYIGSPVEPKDAAIALAALGIAAMFVVLILQSFVFDSVEDSGSEGSDDRSIEISWG</sequence>
<reference evidence="2" key="1">
    <citation type="submission" date="2018-05" db="EMBL/GenBank/DDBJ databases">
        <authorList>
            <person name="Lanie J.A."/>
            <person name="Ng W.-L."/>
            <person name="Kazmierczak K.M."/>
            <person name="Andrzejewski T.M."/>
            <person name="Davidsen T.M."/>
            <person name="Wayne K.J."/>
            <person name="Tettelin H."/>
            <person name="Glass J.I."/>
            <person name="Rusch D."/>
            <person name="Podicherti R."/>
            <person name="Tsui H.-C.T."/>
            <person name="Winkler M.E."/>
        </authorList>
    </citation>
    <scope>NUCLEOTIDE SEQUENCE</scope>
</reference>
<name>A0A382YAZ9_9ZZZZ</name>
<evidence type="ECO:0000313" key="2">
    <source>
        <dbReference type="EMBL" id="SVD80169.1"/>
    </source>
</evidence>
<keyword evidence="1" id="KW-0472">Membrane</keyword>
<feature type="non-terminal residue" evidence="2">
    <location>
        <position position="108"/>
    </location>
</feature>
<gene>
    <name evidence="2" type="ORF">METZ01_LOCUS433023</name>
</gene>